<dbReference type="Gene3D" id="3.40.80.10">
    <property type="entry name" value="Peptidoglycan recognition protein-like"/>
    <property type="match status" value="1"/>
</dbReference>
<evidence type="ECO:0000313" key="3">
    <source>
        <dbReference type="Proteomes" id="UP000284990"/>
    </source>
</evidence>
<dbReference type="InterPro" id="IPR002502">
    <property type="entry name" value="Amidase_domain"/>
</dbReference>
<sequence>MRQIKRIFVHCTAGSQRQTIDDLKAEFHRKGWSNPGYHYVIDTNGGVHQLLAIEHVSNGVQGYNSTAINVAYIGGIDADGKPIDNRTPAQKDALVLLLHKLKQKFPTAQIMGHRDIWGTDKSNWRKMCPCFNAIQEYKDIA</sequence>
<name>A0AA92V112_9BACT</name>
<comment type="caution">
    <text evidence="2">The sequence shown here is derived from an EMBL/GenBank/DDBJ whole genome shotgun (WGS) entry which is preliminary data.</text>
</comment>
<dbReference type="EMBL" id="QSFW01000023">
    <property type="protein sequence ID" value="RHA84780.1"/>
    <property type="molecule type" value="Genomic_DNA"/>
</dbReference>
<dbReference type="GO" id="GO:0008745">
    <property type="term" value="F:N-acetylmuramoyl-L-alanine amidase activity"/>
    <property type="evidence" value="ECO:0007669"/>
    <property type="project" value="InterPro"/>
</dbReference>
<dbReference type="RefSeq" id="WP_118191073.1">
    <property type="nucleotide sequence ID" value="NZ_CP134813.1"/>
</dbReference>
<evidence type="ECO:0000313" key="2">
    <source>
        <dbReference type="EMBL" id="RHA84780.1"/>
    </source>
</evidence>
<dbReference type="Pfam" id="PF01510">
    <property type="entry name" value="Amidase_2"/>
    <property type="match status" value="1"/>
</dbReference>
<dbReference type="Proteomes" id="UP000284990">
    <property type="component" value="Unassembled WGS sequence"/>
</dbReference>
<accession>A0AA92V112</accession>
<dbReference type="SUPFAM" id="SSF55846">
    <property type="entry name" value="N-acetylmuramoyl-L-alanine amidase-like"/>
    <property type="match status" value="1"/>
</dbReference>
<dbReference type="AlphaFoldDB" id="A0AA92V112"/>
<protein>
    <submittedName>
        <fullName evidence="2">N-acetylmuramoyl-L-alanine amidase</fullName>
    </submittedName>
</protein>
<dbReference type="CDD" id="cd06583">
    <property type="entry name" value="PGRP"/>
    <property type="match status" value="1"/>
</dbReference>
<dbReference type="InterPro" id="IPR036505">
    <property type="entry name" value="Amidase/PGRP_sf"/>
</dbReference>
<organism evidence="2 3">
    <name type="scientific">Segatella copri</name>
    <dbReference type="NCBI Taxonomy" id="165179"/>
    <lineage>
        <taxon>Bacteria</taxon>
        <taxon>Pseudomonadati</taxon>
        <taxon>Bacteroidota</taxon>
        <taxon>Bacteroidia</taxon>
        <taxon>Bacteroidales</taxon>
        <taxon>Prevotellaceae</taxon>
        <taxon>Segatella</taxon>
    </lineage>
</organism>
<evidence type="ECO:0000259" key="1">
    <source>
        <dbReference type="Pfam" id="PF01510"/>
    </source>
</evidence>
<proteinExistence type="predicted"/>
<feature type="domain" description="N-acetylmuramoyl-L-alanine amidase" evidence="1">
    <location>
        <begin position="2"/>
        <end position="129"/>
    </location>
</feature>
<reference evidence="2 3" key="1">
    <citation type="submission" date="2018-08" db="EMBL/GenBank/DDBJ databases">
        <title>A genome reference for cultivated species of the human gut microbiota.</title>
        <authorList>
            <person name="Zou Y."/>
            <person name="Xue W."/>
            <person name="Luo G."/>
        </authorList>
    </citation>
    <scope>NUCLEOTIDE SEQUENCE [LARGE SCALE GENOMIC DNA]</scope>
    <source>
        <strain evidence="2 3">AM42-23AC</strain>
    </source>
</reference>
<dbReference type="GO" id="GO:0009253">
    <property type="term" value="P:peptidoglycan catabolic process"/>
    <property type="evidence" value="ECO:0007669"/>
    <property type="project" value="InterPro"/>
</dbReference>
<gene>
    <name evidence="2" type="ORF">DW916_11000</name>
</gene>